<evidence type="ECO:0000256" key="4">
    <source>
        <dbReference type="ARBA" id="ARBA00023128"/>
    </source>
</evidence>
<dbReference type="GO" id="GO:0003735">
    <property type="term" value="F:structural constituent of ribosome"/>
    <property type="evidence" value="ECO:0007669"/>
    <property type="project" value="TreeGrafter"/>
</dbReference>
<reference evidence="9 10" key="1">
    <citation type="submission" date="2014-02" db="EMBL/GenBank/DDBJ databases">
        <authorList>
            <person name="Sibley D."/>
            <person name="Venepally P."/>
            <person name="Karamycheva S."/>
            <person name="Hadjithomas M."/>
            <person name="Khan A."/>
            <person name="Brunk B."/>
            <person name="Roos D."/>
            <person name="Caler E."/>
            <person name="Lorenzi H."/>
        </authorList>
    </citation>
    <scope>NUCLEOTIDE SEQUENCE [LARGE SCALE GENOMIC DNA]</scope>
    <source>
        <strain evidence="9 10">GAB2-2007-GAL-DOM2</strain>
    </source>
</reference>
<dbReference type="VEuPathDB" id="ToxoDB:TGDOM2_201830"/>
<evidence type="ECO:0000256" key="8">
    <source>
        <dbReference type="SAM" id="MobiDB-lite"/>
    </source>
</evidence>
<evidence type="ECO:0000256" key="7">
    <source>
        <dbReference type="ARBA" id="ARBA00035179"/>
    </source>
</evidence>
<keyword evidence="5" id="KW-0687">Ribonucleoprotein</keyword>
<dbReference type="InterPro" id="IPR013870">
    <property type="entry name" value="Ribosomal_mL54"/>
</dbReference>
<evidence type="ECO:0000256" key="6">
    <source>
        <dbReference type="ARBA" id="ARBA00033752"/>
    </source>
</evidence>
<evidence type="ECO:0000313" key="9">
    <source>
        <dbReference type="EMBL" id="KFG41067.1"/>
    </source>
</evidence>
<comment type="caution">
    <text evidence="9">The sequence shown here is derived from an EMBL/GenBank/DDBJ whole genome shotgun (WGS) entry which is preliminary data.</text>
</comment>
<evidence type="ECO:0000256" key="5">
    <source>
        <dbReference type="ARBA" id="ARBA00023274"/>
    </source>
</evidence>
<keyword evidence="3 9" id="KW-0689">Ribosomal protein</keyword>
<evidence type="ECO:0000256" key="3">
    <source>
        <dbReference type="ARBA" id="ARBA00022980"/>
    </source>
</evidence>
<gene>
    <name evidence="9" type="ORF">TGDOM2_201830</name>
</gene>
<sequence>MQPLHAALPWLRHRELFVFSHSLRCQFRRSHHNLGISTKAFRSTRISPRFFSRCRSMATLKPPLVTSPGWSVVARSRSVSLSIGRKSRSLSSAASGKLSALIPCVSSSPLVDSAALPTSQQPELPATPAGGKDLATSCSPLHALPQPSSCQSAVRGNLFRNSAFAHSSHAGANAVSESKLPNLFRAGVLATSLQSTGGFSTKKARDLSRIVRPEAGVEARSHEGRPAGLVSVGFRAFPVTRAATQHSTFFRALRTSRSFSYLSLLPSHSCVSWSEQLVCGKEVPSSVACLHSAAETGSSRPAVTPNRSSIVMQPFRSAEVFQFLRKYIPPYQEKLCKQIAVSGMSDSGGSRRSLDAQTASYYPGPAVSQDTPKDHSSIKVTSFGVFPLFRLSFPRLSPKKKGAAAAAAQKTQTKGPAAGSGPAGADHVFNIFKDLPDHKILEDKHYPAWLFTLDKPEKTYGELAMTFLYGVGIENATLDEYLRFTRLHTKNLIKLNNMRLKKSKRSSVKPLFWDA</sequence>
<dbReference type="EMBL" id="AHZU02000718">
    <property type="protein sequence ID" value="KFG41067.1"/>
    <property type="molecule type" value="Genomic_DNA"/>
</dbReference>
<protein>
    <recommendedName>
        <fullName evidence="7">Large ribosomal subunit protein mL54</fullName>
    </recommendedName>
</protein>
<proteinExistence type="inferred from homology"/>
<dbReference type="PANTHER" id="PTHR28595">
    <property type="entry name" value="39S RIBOSOMAL PROTEIN L54, MITOCHONDRIAL"/>
    <property type="match status" value="1"/>
</dbReference>
<keyword evidence="4" id="KW-0496">Mitochondrion</keyword>
<dbReference type="OrthoDB" id="10252718at2759"/>
<evidence type="ECO:0000256" key="1">
    <source>
        <dbReference type="ARBA" id="ARBA00004173"/>
    </source>
</evidence>
<keyword evidence="2" id="KW-0809">Transit peptide</keyword>
<dbReference type="PANTHER" id="PTHR28595:SF1">
    <property type="entry name" value="LARGE RIBOSOMAL SUBUNIT PROTEIN ML54"/>
    <property type="match status" value="1"/>
</dbReference>
<comment type="subcellular location">
    <subcellularLocation>
        <location evidence="1">Mitochondrion</location>
    </subcellularLocation>
</comment>
<feature type="region of interest" description="Disordered" evidence="8">
    <location>
        <begin position="403"/>
        <end position="422"/>
    </location>
</feature>
<evidence type="ECO:0000256" key="2">
    <source>
        <dbReference type="ARBA" id="ARBA00022946"/>
    </source>
</evidence>
<name>A0A086K9J9_TOXGO</name>
<dbReference type="Pfam" id="PF08561">
    <property type="entry name" value="Ribosomal_L37"/>
    <property type="match status" value="1"/>
</dbReference>
<comment type="similarity">
    <text evidence="6">Belongs to the mitochondrion-specific ribosomal protein mL54 family.</text>
</comment>
<organism evidence="9 10">
    <name type="scientific">Toxoplasma gondii GAB2-2007-GAL-DOM2</name>
    <dbReference type="NCBI Taxonomy" id="1130820"/>
    <lineage>
        <taxon>Eukaryota</taxon>
        <taxon>Sar</taxon>
        <taxon>Alveolata</taxon>
        <taxon>Apicomplexa</taxon>
        <taxon>Conoidasida</taxon>
        <taxon>Coccidia</taxon>
        <taxon>Eucoccidiorida</taxon>
        <taxon>Eimeriorina</taxon>
        <taxon>Sarcocystidae</taxon>
        <taxon>Toxoplasma</taxon>
    </lineage>
</organism>
<dbReference type="GO" id="GO:0005762">
    <property type="term" value="C:mitochondrial large ribosomal subunit"/>
    <property type="evidence" value="ECO:0007669"/>
    <property type="project" value="TreeGrafter"/>
</dbReference>
<dbReference type="Proteomes" id="UP000028837">
    <property type="component" value="Unassembled WGS sequence"/>
</dbReference>
<accession>A0A086K9J9</accession>
<dbReference type="AlphaFoldDB" id="A0A086K9J9"/>
<evidence type="ECO:0000313" key="10">
    <source>
        <dbReference type="Proteomes" id="UP000028837"/>
    </source>
</evidence>